<evidence type="ECO:0000313" key="3">
    <source>
        <dbReference type="EMBL" id="MFC3679228.1"/>
    </source>
</evidence>
<dbReference type="InterPro" id="IPR001310">
    <property type="entry name" value="Histidine_triad_HIT"/>
</dbReference>
<dbReference type="InterPro" id="IPR036265">
    <property type="entry name" value="HIT-like_sf"/>
</dbReference>
<feature type="domain" description="HIT" evidence="2">
    <location>
        <begin position="8"/>
        <end position="113"/>
    </location>
</feature>
<dbReference type="PROSITE" id="PS00892">
    <property type="entry name" value="HIT_1"/>
    <property type="match status" value="1"/>
</dbReference>
<dbReference type="Proteomes" id="UP001595722">
    <property type="component" value="Unassembled WGS sequence"/>
</dbReference>
<dbReference type="RefSeq" id="WP_376864886.1">
    <property type="nucleotide sequence ID" value="NZ_JBHRYB010000003.1"/>
</dbReference>
<sequence>MTDHADCLFCKLVAGDIPANVVYEDDQLLAFHDIAPKADTHLLVIPKRHIVNLNDLSASDAELMSHLMLTIPTIARQQQLTGFRTITNTGAEGGQEVFHMHFHILGGAQLPGF</sequence>
<gene>
    <name evidence="3" type="ORF">ACFOMG_03775</name>
</gene>
<dbReference type="PANTHER" id="PTHR23089">
    <property type="entry name" value="HISTIDINE TRIAD HIT PROTEIN"/>
    <property type="match status" value="1"/>
</dbReference>
<dbReference type="InterPro" id="IPR011146">
    <property type="entry name" value="HIT-like"/>
</dbReference>
<evidence type="ECO:0000256" key="1">
    <source>
        <dbReference type="PROSITE-ProRule" id="PRU00464"/>
    </source>
</evidence>
<dbReference type="PROSITE" id="PS51084">
    <property type="entry name" value="HIT_2"/>
    <property type="match status" value="1"/>
</dbReference>
<dbReference type="CDD" id="cd01276">
    <property type="entry name" value="PKCI_related"/>
    <property type="match status" value="1"/>
</dbReference>
<feature type="short sequence motif" description="Histidine triad motif" evidence="1">
    <location>
        <begin position="99"/>
        <end position="103"/>
    </location>
</feature>
<dbReference type="PRINTS" id="PR00332">
    <property type="entry name" value="HISTRIAD"/>
</dbReference>
<organism evidence="3 4">
    <name type="scientific">Bacterioplanoides pacificum</name>
    <dbReference type="NCBI Taxonomy" id="1171596"/>
    <lineage>
        <taxon>Bacteria</taxon>
        <taxon>Pseudomonadati</taxon>
        <taxon>Pseudomonadota</taxon>
        <taxon>Gammaproteobacteria</taxon>
        <taxon>Oceanospirillales</taxon>
        <taxon>Oceanospirillaceae</taxon>
        <taxon>Bacterioplanoides</taxon>
    </lineage>
</organism>
<accession>A0ABV7VT18</accession>
<dbReference type="InterPro" id="IPR019808">
    <property type="entry name" value="Histidine_triad_CS"/>
</dbReference>
<evidence type="ECO:0000259" key="2">
    <source>
        <dbReference type="PROSITE" id="PS51084"/>
    </source>
</evidence>
<evidence type="ECO:0000313" key="4">
    <source>
        <dbReference type="Proteomes" id="UP001595722"/>
    </source>
</evidence>
<proteinExistence type="predicted"/>
<reference evidence="4" key="1">
    <citation type="journal article" date="2019" name="Int. J. Syst. Evol. Microbiol.">
        <title>The Global Catalogue of Microorganisms (GCM) 10K type strain sequencing project: providing services to taxonomists for standard genome sequencing and annotation.</title>
        <authorList>
            <consortium name="The Broad Institute Genomics Platform"/>
            <consortium name="The Broad Institute Genome Sequencing Center for Infectious Disease"/>
            <person name="Wu L."/>
            <person name="Ma J."/>
        </authorList>
    </citation>
    <scope>NUCLEOTIDE SEQUENCE [LARGE SCALE GENOMIC DNA]</scope>
    <source>
        <strain evidence="4">KCTC 42424</strain>
    </source>
</reference>
<name>A0ABV7VT18_9GAMM</name>
<comment type="caution">
    <text evidence="3">The sequence shown here is derived from an EMBL/GenBank/DDBJ whole genome shotgun (WGS) entry which is preliminary data.</text>
</comment>
<dbReference type="EMBL" id="JBHRYB010000003">
    <property type="protein sequence ID" value="MFC3679228.1"/>
    <property type="molecule type" value="Genomic_DNA"/>
</dbReference>
<dbReference type="Pfam" id="PF01230">
    <property type="entry name" value="HIT"/>
    <property type="match status" value="1"/>
</dbReference>
<keyword evidence="4" id="KW-1185">Reference proteome</keyword>
<protein>
    <submittedName>
        <fullName evidence="3">Histidine triad nucleotide-binding protein</fullName>
    </submittedName>
</protein>
<dbReference type="Gene3D" id="3.30.428.10">
    <property type="entry name" value="HIT-like"/>
    <property type="match status" value="1"/>
</dbReference>
<dbReference type="SUPFAM" id="SSF54197">
    <property type="entry name" value="HIT-like"/>
    <property type="match status" value="1"/>
</dbReference>